<evidence type="ECO:0000256" key="1">
    <source>
        <dbReference type="SAM" id="MobiDB-lite"/>
    </source>
</evidence>
<gene>
    <name evidence="2" type="ORF">PLEPLA_LOCUS2690</name>
</gene>
<accession>A0A9N7Y707</accession>
<dbReference type="Proteomes" id="UP001153269">
    <property type="component" value="Unassembled WGS sequence"/>
</dbReference>
<organism evidence="2 3">
    <name type="scientific">Pleuronectes platessa</name>
    <name type="common">European plaice</name>
    <dbReference type="NCBI Taxonomy" id="8262"/>
    <lineage>
        <taxon>Eukaryota</taxon>
        <taxon>Metazoa</taxon>
        <taxon>Chordata</taxon>
        <taxon>Craniata</taxon>
        <taxon>Vertebrata</taxon>
        <taxon>Euteleostomi</taxon>
        <taxon>Actinopterygii</taxon>
        <taxon>Neopterygii</taxon>
        <taxon>Teleostei</taxon>
        <taxon>Neoteleostei</taxon>
        <taxon>Acanthomorphata</taxon>
        <taxon>Carangaria</taxon>
        <taxon>Pleuronectiformes</taxon>
        <taxon>Pleuronectoidei</taxon>
        <taxon>Pleuronectidae</taxon>
        <taxon>Pleuronectes</taxon>
    </lineage>
</organism>
<feature type="region of interest" description="Disordered" evidence="1">
    <location>
        <begin position="1"/>
        <end position="45"/>
    </location>
</feature>
<dbReference type="EMBL" id="CADEAL010000133">
    <property type="protein sequence ID" value="CAB1414977.1"/>
    <property type="molecule type" value="Genomic_DNA"/>
</dbReference>
<feature type="region of interest" description="Disordered" evidence="1">
    <location>
        <begin position="67"/>
        <end position="101"/>
    </location>
</feature>
<evidence type="ECO:0000313" key="3">
    <source>
        <dbReference type="Proteomes" id="UP001153269"/>
    </source>
</evidence>
<feature type="compositionally biased region" description="Basic and acidic residues" evidence="1">
    <location>
        <begin position="88"/>
        <end position="101"/>
    </location>
</feature>
<evidence type="ECO:0000313" key="2">
    <source>
        <dbReference type="EMBL" id="CAB1414977.1"/>
    </source>
</evidence>
<sequence length="101" mass="10591">RHSTGAHGRSVGAPLRRPGKIPPPPLTTSSQPNTPPPAHLSGIPAELRCGAPASDLHHRTRTTLLAEATTTHLSPTRVVGTCIETEDSSEHSKDKEGPLAN</sequence>
<dbReference type="AlphaFoldDB" id="A0A9N7Y707"/>
<comment type="caution">
    <text evidence="2">The sequence shown here is derived from an EMBL/GenBank/DDBJ whole genome shotgun (WGS) entry which is preliminary data.</text>
</comment>
<proteinExistence type="predicted"/>
<feature type="non-terminal residue" evidence="2">
    <location>
        <position position="1"/>
    </location>
</feature>
<reference evidence="2" key="1">
    <citation type="submission" date="2020-03" db="EMBL/GenBank/DDBJ databases">
        <authorList>
            <person name="Weist P."/>
        </authorList>
    </citation>
    <scope>NUCLEOTIDE SEQUENCE</scope>
</reference>
<keyword evidence="3" id="KW-1185">Reference proteome</keyword>
<protein>
    <submittedName>
        <fullName evidence="2">Uncharacterized protein</fullName>
    </submittedName>
</protein>
<name>A0A9N7Y707_PLEPL</name>